<dbReference type="CDD" id="cd07723">
    <property type="entry name" value="hydroxyacylglutathione_hydrolase_MBL-fold"/>
    <property type="match status" value="1"/>
</dbReference>
<dbReference type="UniPathway" id="UPA00619">
    <property type="reaction ID" value="UER00676"/>
</dbReference>
<name>A0A1D8NDJ7_YARLL</name>
<evidence type="ECO:0000256" key="6">
    <source>
        <dbReference type="ARBA" id="ARBA00022723"/>
    </source>
</evidence>
<evidence type="ECO:0000256" key="10">
    <source>
        <dbReference type="SAM" id="MobiDB-lite"/>
    </source>
</evidence>
<dbReference type="eggNOG" id="KOG0813">
    <property type="taxonomic scope" value="Eukaryota"/>
</dbReference>
<dbReference type="Proteomes" id="UP000182444">
    <property type="component" value="Chromosome 1D"/>
</dbReference>
<evidence type="ECO:0000256" key="2">
    <source>
        <dbReference type="ARBA" id="ARBA00001947"/>
    </source>
</evidence>
<dbReference type="SUPFAM" id="SSF56281">
    <property type="entry name" value="Metallo-hydrolase/oxidoreductase"/>
    <property type="match status" value="1"/>
</dbReference>
<dbReference type="KEGG" id="yli:2910789"/>
<dbReference type="InterPro" id="IPR032282">
    <property type="entry name" value="HAGH_C"/>
</dbReference>
<evidence type="ECO:0000256" key="9">
    <source>
        <dbReference type="ARBA" id="ARBA00031044"/>
    </source>
</evidence>
<dbReference type="InterPro" id="IPR035680">
    <property type="entry name" value="Clx_II_MBL"/>
</dbReference>
<dbReference type="VEuPathDB" id="FungiDB:YALI1_D08946g"/>
<dbReference type="Gene3D" id="3.60.15.10">
    <property type="entry name" value="Ribonuclease Z/Hydroxyacylglutathione hydrolase-like"/>
    <property type="match status" value="1"/>
</dbReference>
<evidence type="ECO:0000256" key="4">
    <source>
        <dbReference type="ARBA" id="ARBA00006759"/>
    </source>
</evidence>
<feature type="region of interest" description="Disordered" evidence="10">
    <location>
        <begin position="1"/>
        <end position="36"/>
    </location>
</feature>
<dbReference type="Pfam" id="PF00753">
    <property type="entry name" value="Lactamase_B"/>
    <property type="match status" value="1"/>
</dbReference>
<dbReference type="AlphaFoldDB" id="A0A1D8NDJ7"/>
<dbReference type="VEuPathDB" id="FungiDB:YALI0_D06974g"/>
<dbReference type="PANTHER" id="PTHR11935">
    <property type="entry name" value="BETA LACTAMASE DOMAIN"/>
    <property type="match status" value="1"/>
</dbReference>
<protein>
    <recommendedName>
        <fullName evidence="5">hydroxyacylglutathione hydrolase</fullName>
        <ecNumber evidence="5">3.1.2.6</ecNumber>
    </recommendedName>
    <alternativeName>
        <fullName evidence="9">Glyoxalase II</fullName>
    </alternativeName>
</protein>
<evidence type="ECO:0000259" key="11">
    <source>
        <dbReference type="SMART" id="SM00849"/>
    </source>
</evidence>
<comment type="cofactor">
    <cofactor evidence="2">
        <name>Zn(2+)</name>
        <dbReference type="ChEBI" id="CHEBI:29105"/>
    </cofactor>
</comment>
<comment type="similarity">
    <text evidence="4">Belongs to the metallo-beta-lactamase superfamily. Glyoxalase II family.</text>
</comment>
<evidence type="ECO:0000256" key="5">
    <source>
        <dbReference type="ARBA" id="ARBA00011917"/>
    </source>
</evidence>
<evidence type="ECO:0000313" key="12">
    <source>
        <dbReference type="EMBL" id="AOW03699.1"/>
    </source>
</evidence>
<dbReference type="SMART" id="SM00849">
    <property type="entry name" value="Lactamase_B"/>
    <property type="match status" value="1"/>
</dbReference>
<evidence type="ECO:0000256" key="1">
    <source>
        <dbReference type="ARBA" id="ARBA00001623"/>
    </source>
</evidence>
<dbReference type="InterPro" id="IPR001279">
    <property type="entry name" value="Metallo-B-lactamas"/>
</dbReference>
<sequence>MSLLRRQLSQLRPSVARRPRTTQSPRNPAQHPFSTSATATMKVRSLEMQPDETQNYCYVLTDDASKKSWVIDPAFPKWVLADVEKLNKSGDIDLAAIVNTHHHWDHSGGNEDFKQSFSKLPIIAGKDSPDVTKTPAHGEQLTLGDNLKITALHTPCHTQDSICYFVEDTKTGERAVFTGDTLFIAGCGRFFEGTPEEMNVALNDILAKLPDDTVVYPGHEYTKSNVKFVKTILPNNEAVNKLDHFCQNNKITTGVFTIGDEKKHNPFMMVNDPAVEEVCGSTDPVKVMEVLRERKNKL</sequence>
<feature type="compositionally biased region" description="Low complexity" evidence="10">
    <location>
        <begin position="1"/>
        <end position="12"/>
    </location>
</feature>
<comment type="catalytic activity">
    <reaction evidence="1">
        <text>an S-(2-hydroxyacyl)glutathione + H2O = a 2-hydroxy carboxylate + glutathione + H(+)</text>
        <dbReference type="Rhea" id="RHEA:21864"/>
        <dbReference type="ChEBI" id="CHEBI:15377"/>
        <dbReference type="ChEBI" id="CHEBI:15378"/>
        <dbReference type="ChEBI" id="CHEBI:57925"/>
        <dbReference type="ChEBI" id="CHEBI:58896"/>
        <dbReference type="ChEBI" id="CHEBI:71261"/>
        <dbReference type="EC" id="3.1.2.6"/>
    </reaction>
</comment>
<dbReference type="GeneID" id="2910789"/>
<gene>
    <name evidence="12" type="ORF">YALI1_D08946g</name>
</gene>
<accession>A0A1D8NDJ7</accession>
<feature type="domain" description="Metallo-beta-lactamase" evidence="11">
    <location>
        <begin position="54"/>
        <end position="219"/>
    </location>
</feature>
<dbReference type="InterPro" id="IPR036866">
    <property type="entry name" value="RibonucZ/Hydroxyglut_hydro"/>
</dbReference>
<comment type="pathway">
    <text evidence="3">Secondary metabolite metabolism; methylglyoxal degradation; (R)-lactate from methylglyoxal: step 2/2.</text>
</comment>
<reference evidence="12 13" key="1">
    <citation type="journal article" date="2016" name="PLoS ONE">
        <title>Sequence Assembly of Yarrowia lipolytica Strain W29/CLIB89 Shows Transposable Element Diversity.</title>
        <authorList>
            <person name="Magnan C."/>
            <person name="Yu J."/>
            <person name="Chang I."/>
            <person name="Jahn E."/>
            <person name="Kanomata Y."/>
            <person name="Wu J."/>
            <person name="Zeller M."/>
            <person name="Oakes M."/>
            <person name="Baldi P."/>
            <person name="Sandmeyer S."/>
        </authorList>
    </citation>
    <scope>NUCLEOTIDE SEQUENCE [LARGE SCALE GENOMIC DNA]</scope>
    <source>
        <strain evidence="13">CLIB89(W29)</strain>
    </source>
</reference>
<dbReference type="EMBL" id="CP017556">
    <property type="protein sequence ID" value="AOW03699.1"/>
    <property type="molecule type" value="Genomic_DNA"/>
</dbReference>
<dbReference type="PANTHER" id="PTHR11935:SF94">
    <property type="entry name" value="TENZING NORGAY, ISOFORM C"/>
    <property type="match status" value="1"/>
</dbReference>
<dbReference type="RefSeq" id="XP_502510.3">
    <property type="nucleotide sequence ID" value="XM_502510.3"/>
</dbReference>
<dbReference type="GO" id="GO:0004416">
    <property type="term" value="F:hydroxyacylglutathione hydrolase activity"/>
    <property type="evidence" value="ECO:0007669"/>
    <property type="project" value="UniProtKB-EC"/>
</dbReference>
<keyword evidence="8" id="KW-0862">Zinc</keyword>
<dbReference type="GO" id="GO:0046872">
    <property type="term" value="F:metal ion binding"/>
    <property type="evidence" value="ECO:0007669"/>
    <property type="project" value="UniProtKB-KW"/>
</dbReference>
<feature type="compositionally biased region" description="Polar residues" evidence="10">
    <location>
        <begin position="21"/>
        <end position="36"/>
    </location>
</feature>
<dbReference type="Pfam" id="PF16123">
    <property type="entry name" value="HAGH_C"/>
    <property type="match status" value="1"/>
</dbReference>
<evidence type="ECO:0000313" key="13">
    <source>
        <dbReference type="Proteomes" id="UP000182444"/>
    </source>
</evidence>
<keyword evidence="7" id="KW-0378">Hydrolase</keyword>
<dbReference type="EC" id="3.1.2.6" evidence="5"/>
<proteinExistence type="inferred from homology"/>
<evidence type="ECO:0000256" key="8">
    <source>
        <dbReference type="ARBA" id="ARBA00022833"/>
    </source>
</evidence>
<evidence type="ECO:0000256" key="3">
    <source>
        <dbReference type="ARBA" id="ARBA00004963"/>
    </source>
</evidence>
<evidence type="ECO:0000256" key="7">
    <source>
        <dbReference type="ARBA" id="ARBA00022801"/>
    </source>
</evidence>
<keyword evidence="6" id="KW-0479">Metal-binding</keyword>
<organism evidence="12 13">
    <name type="scientific">Yarrowia lipolytica</name>
    <name type="common">Candida lipolytica</name>
    <dbReference type="NCBI Taxonomy" id="4952"/>
    <lineage>
        <taxon>Eukaryota</taxon>
        <taxon>Fungi</taxon>
        <taxon>Dikarya</taxon>
        <taxon>Ascomycota</taxon>
        <taxon>Saccharomycotina</taxon>
        <taxon>Dipodascomycetes</taxon>
        <taxon>Dipodascales</taxon>
        <taxon>Dipodascales incertae sedis</taxon>
        <taxon>Yarrowia</taxon>
    </lineage>
</organism>